<dbReference type="RefSeq" id="WP_200758855.1">
    <property type="nucleotide sequence ID" value="NZ_AP023366.1"/>
</dbReference>
<evidence type="ECO:0000313" key="10">
    <source>
        <dbReference type="Proteomes" id="UP000593802"/>
    </source>
</evidence>
<dbReference type="KEGG" id="eff:skT53_31950"/>
<evidence type="ECO:0000256" key="6">
    <source>
        <dbReference type="ARBA" id="ARBA00022989"/>
    </source>
</evidence>
<protein>
    <submittedName>
        <fullName evidence="9">Transporter protein</fullName>
    </submittedName>
</protein>
<feature type="transmembrane region" description="Helical" evidence="8">
    <location>
        <begin position="6"/>
        <end position="25"/>
    </location>
</feature>
<dbReference type="InterPro" id="IPR003211">
    <property type="entry name" value="AmiSUreI_transpt"/>
</dbReference>
<evidence type="ECO:0000313" key="9">
    <source>
        <dbReference type="EMBL" id="BCJ88210.1"/>
    </source>
</evidence>
<name>A0A7I8DHV7_9BACL</name>
<evidence type="ECO:0000256" key="5">
    <source>
        <dbReference type="ARBA" id="ARBA00022692"/>
    </source>
</evidence>
<proteinExistence type="inferred from homology"/>
<keyword evidence="3" id="KW-0813">Transport</keyword>
<evidence type="ECO:0000256" key="1">
    <source>
        <dbReference type="ARBA" id="ARBA00004651"/>
    </source>
</evidence>
<comment type="similarity">
    <text evidence="2">Belongs to the AmiS/UreI family.</text>
</comment>
<evidence type="ECO:0000256" key="4">
    <source>
        <dbReference type="ARBA" id="ARBA00022475"/>
    </source>
</evidence>
<comment type="subcellular location">
    <subcellularLocation>
        <location evidence="1">Cell membrane</location>
        <topology evidence="1">Multi-pass membrane protein</topology>
    </subcellularLocation>
</comment>
<evidence type="ECO:0000256" key="2">
    <source>
        <dbReference type="ARBA" id="ARBA00010068"/>
    </source>
</evidence>
<feature type="transmembrane region" description="Helical" evidence="8">
    <location>
        <begin position="32"/>
        <end position="51"/>
    </location>
</feature>
<keyword evidence="10" id="KW-1185">Reference proteome</keyword>
<evidence type="ECO:0000256" key="7">
    <source>
        <dbReference type="ARBA" id="ARBA00023136"/>
    </source>
</evidence>
<dbReference type="Gene3D" id="1.25.40.600">
    <property type="match status" value="1"/>
</dbReference>
<feature type="transmembrane region" description="Helical" evidence="8">
    <location>
        <begin position="88"/>
        <end position="108"/>
    </location>
</feature>
<feature type="transmembrane region" description="Helical" evidence="8">
    <location>
        <begin position="141"/>
        <end position="162"/>
    </location>
</feature>
<feature type="transmembrane region" description="Helical" evidence="8">
    <location>
        <begin position="57"/>
        <end position="76"/>
    </location>
</feature>
<dbReference type="Pfam" id="PF02293">
    <property type="entry name" value="AmiS_UreI"/>
    <property type="match status" value="1"/>
</dbReference>
<keyword evidence="5 8" id="KW-0812">Transmembrane</keyword>
<keyword evidence="6 8" id="KW-1133">Transmembrane helix</keyword>
<dbReference type="Proteomes" id="UP000593802">
    <property type="component" value="Chromosome"/>
</dbReference>
<keyword evidence="4" id="KW-1003">Cell membrane</keyword>
<dbReference type="EMBL" id="AP023366">
    <property type="protein sequence ID" value="BCJ88210.1"/>
    <property type="molecule type" value="Genomic_DNA"/>
</dbReference>
<dbReference type="InterPro" id="IPR038523">
    <property type="entry name" value="AmiSUreI_transpt_sf"/>
</dbReference>
<dbReference type="AlphaFoldDB" id="A0A7I8DHV7"/>
<evidence type="ECO:0000256" key="8">
    <source>
        <dbReference type="SAM" id="Phobius"/>
    </source>
</evidence>
<organism evidence="9 10">
    <name type="scientific">Effusibacillus dendaii</name>
    <dbReference type="NCBI Taxonomy" id="2743772"/>
    <lineage>
        <taxon>Bacteria</taxon>
        <taxon>Bacillati</taxon>
        <taxon>Bacillota</taxon>
        <taxon>Bacilli</taxon>
        <taxon>Bacillales</taxon>
        <taxon>Alicyclobacillaceae</taxon>
        <taxon>Effusibacillus</taxon>
    </lineage>
</organism>
<feature type="transmembrane region" description="Helical" evidence="8">
    <location>
        <begin position="114"/>
        <end position="134"/>
    </location>
</feature>
<reference evidence="9 10" key="1">
    <citation type="submission" date="2020-08" db="EMBL/GenBank/DDBJ databases">
        <title>Complete Genome Sequence of Effusibacillus dendaii Strain skT53, Isolated from Farmland soil.</title>
        <authorList>
            <person name="Konishi T."/>
            <person name="Kawasaki H."/>
        </authorList>
    </citation>
    <scope>NUCLEOTIDE SEQUENCE [LARGE SCALE GENOMIC DNA]</scope>
    <source>
        <strain evidence="10">skT53</strain>
    </source>
</reference>
<accession>A0A7I8DHV7</accession>
<keyword evidence="7 8" id="KW-0472">Membrane</keyword>
<evidence type="ECO:0000256" key="3">
    <source>
        <dbReference type="ARBA" id="ARBA00022448"/>
    </source>
</evidence>
<gene>
    <name evidence="9" type="ORF">skT53_31950</name>
</gene>
<dbReference type="GO" id="GO:0005886">
    <property type="term" value="C:plasma membrane"/>
    <property type="evidence" value="ECO:0007669"/>
    <property type="project" value="UniProtKB-SubCell"/>
</dbReference>
<sequence>MLAISLLYVGAVLWVNGMMLLGRVSGKGAAPLNLFTGSITLIINIYIMLKAPSGDPLSYFTAATGLLFSFTYLYVAINNAFDLEGRGFGWYCFFVAVTALPTAVLTFQSGDFRFGVIWLLWAFLWFLFFLLLALEKPIAKFTAYVTLVEAVITCWVPGYMLLTGNW</sequence>